<proteinExistence type="predicted"/>
<dbReference type="AlphaFoldDB" id="A0A1B2DLC8"/>
<gene>
    <name evidence="3" type="ORF">BBD42_20035</name>
</gene>
<dbReference type="EMBL" id="CP016808">
    <property type="protein sequence ID" value="ANY68507.1"/>
    <property type="molecule type" value="Genomic_DNA"/>
</dbReference>
<dbReference type="InterPro" id="IPR036388">
    <property type="entry name" value="WH-like_DNA-bd_sf"/>
</dbReference>
<dbReference type="PANTHER" id="PTHR30363">
    <property type="entry name" value="HTH-TYPE TRANSCRIPTIONAL REGULATOR SRLR-RELATED"/>
    <property type="match status" value="1"/>
</dbReference>
<dbReference type="InterPro" id="IPR036390">
    <property type="entry name" value="WH_DNA-bd_sf"/>
</dbReference>
<feature type="region of interest" description="Disordered" evidence="1">
    <location>
        <begin position="1"/>
        <end position="22"/>
    </location>
</feature>
<dbReference type="Pfam" id="PF08279">
    <property type="entry name" value="HTH_11"/>
    <property type="match status" value="1"/>
</dbReference>
<dbReference type="SUPFAM" id="SSF46785">
    <property type="entry name" value="Winged helix' DNA-binding domain"/>
    <property type="match status" value="1"/>
</dbReference>
<dbReference type="PANTHER" id="PTHR30363:SF28">
    <property type="entry name" value="TRANSCRIPTIONAL REGULATORY PROTEIN-RELATED"/>
    <property type="match status" value="1"/>
</dbReference>
<protein>
    <submittedName>
        <fullName evidence="3">Transcriptional regulator</fullName>
    </submittedName>
</protein>
<evidence type="ECO:0000259" key="2">
    <source>
        <dbReference type="Pfam" id="PF08279"/>
    </source>
</evidence>
<evidence type="ECO:0000256" key="1">
    <source>
        <dbReference type="SAM" id="MobiDB-lite"/>
    </source>
</evidence>
<sequence>MKQQNQRSAGPAPDKRTSPGSTRQRILHLLKMNGSMNAAQLASELALTEMAVRRHMYALEEEQAIQIVMVKQAMGRPLHRYELTSHADDRFPKNYHTLALDLLGELADEAATAGLITRMFEGRKQKLLERYAPRMAGKALEQKVLELAAIQNAGGYMVEVEPAGEGHFVLNEYNCPIAQVANQYQQACSCELTLFQSLLHAEVERTECLAKGGTKCTYKISAV</sequence>
<reference evidence="3" key="1">
    <citation type="submission" date="2016-08" db="EMBL/GenBank/DDBJ databases">
        <title>Complete Genome Seqeunce of Paenibacillus sp. BIHB 4019 from tea rhizoplane.</title>
        <authorList>
            <person name="Thakur R."/>
            <person name="Swarnkar M.K."/>
            <person name="Gulati A."/>
        </authorList>
    </citation>
    <scope>NUCLEOTIDE SEQUENCE [LARGE SCALE GENOMIC DNA]</scope>
    <source>
        <strain evidence="3">BIHB4019</strain>
    </source>
</reference>
<evidence type="ECO:0000313" key="3">
    <source>
        <dbReference type="EMBL" id="ANY68507.1"/>
    </source>
</evidence>
<organism evidence="3">
    <name type="scientific">Paenibacillus sp. BIHB 4019</name>
    <dbReference type="NCBI Taxonomy" id="1870819"/>
    <lineage>
        <taxon>Bacteria</taxon>
        <taxon>Bacillati</taxon>
        <taxon>Bacillota</taxon>
        <taxon>Bacilli</taxon>
        <taxon>Bacillales</taxon>
        <taxon>Paenibacillaceae</taxon>
        <taxon>Paenibacillus</taxon>
    </lineage>
</organism>
<dbReference type="RefSeq" id="WP_099519643.1">
    <property type="nucleotide sequence ID" value="NZ_CP016808.1"/>
</dbReference>
<feature type="domain" description="Helix-turn-helix type 11" evidence="2">
    <location>
        <begin position="23"/>
        <end position="71"/>
    </location>
</feature>
<dbReference type="InterPro" id="IPR013196">
    <property type="entry name" value="HTH_11"/>
</dbReference>
<dbReference type="InterPro" id="IPR050313">
    <property type="entry name" value="Carb_Metab_HTH_regulators"/>
</dbReference>
<accession>A0A1B2DLC8</accession>
<name>A0A1B2DLC8_9BACL</name>
<dbReference type="Gene3D" id="1.10.10.10">
    <property type="entry name" value="Winged helix-like DNA-binding domain superfamily/Winged helix DNA-binding domain"/>
    <property type="match status" value="1"/>
</dbReference>